<reference evidence="4 5" key="2">
    <citation type="journal article" date="2010" name="Stand. Genomic Sci.">
        <title>Complete genome sequence of Desulfohalobium retbaense type strain (HR(100)).</title>
        <authorList>
            <person name="Spring S."/>
            <person name="Nolan M."/>
            <person name="Lapidus A."/>
            <person name="Glavina Del Rio T."/>
            <person name="Copeland A."/>
            <person name="Tice H."/>
            <person name="Cheng J.F."/>
            <person name="Lucas S."/>
            <person name="Land M."/>
            <person name="Chen F."/>
            <person name="Bruce D."/>
            <person name="Goodwin L."/>
            <person name="Pitluck S."/>
            <person name="Ivanova N."/>
            <person name="Mavromatis K."/>
            <person name="Mikhailova N."/>
            <person name="Pati A."/>
            <person name="Chen A."/>
            <person name="Palaniappan K."/>
            <person name="Hauser L."/>
            <person name="Chang Y.J."/>
            <person name="Jeffries C.D."/>
            <person name="Munk C."/>
            <person name="Kiss H."/>
            <person name="Chain P."/>
            <person name="Han C."/>
            <person name="Brettin T."/>
            <person name="Detter J.C."/>
            <person name="Schuler E."/>
            <person name="Goker M."/>
            <person name="Rohde M."/>
            <person name="Bristow J."/>
            <person name="Eisen J.A."/>
            <person name="Markowitz V."/>
            <person name="Hugenholtz P."/>
            <person name="Kyrpides N.C."/>
            <person name="Klenk H.P."/>
        </authorList>
    </citation>
    <scope>NUCLEOTIDE SEQUENCE [LARGE SCALE GENOMIC DNA]</scope>
    <source>
        <strain evidence="5">ATCC 49802 / DSM 20745 / S 6022</strain>
    </source>
</reference>
<dbReference type="InterPro" id="IPR016166">
    <property type="entry name" value="FAD-bd_PCMH"/>
</dbReference>
<keyword evidence="5" id="KW-1185">Reference proteome</keyword>
<evidence type="ECO:0000259" key="3">
    <source>
        <dbReference type="PROSITE" id="PS51387"/>
    </source>
</evidence>
<dbReference type="Proteomes" id="UP000002027">
    <property type="component" value="Chromosome 1"/>
</dbReference>
<dbReference type="InterPro" id="IPR036318">
    <property type="entry name" value="FAD-bd_PCMH-like_sf"/>
</dbReference>
<accession>D1C7X7</accession>
<evidence type="ECO:0000256" key="2">
    <source>
        <dbReference type="ARBA" id="ARBA00023002"/>
    </source>
</evidence>
<dbReference type="InterPro" id="IPR016169">
    <property type="entry name" value="FAD-bd_PCMH_sub2"/>
</dbReference>
<dbReference type="SUPFAM" id="SSF56176">
    <property type="entry name" value="FAD-binding/transporter-associated domain-like"/>
    <property type="match status" value="1"/>
</dbReference>
<dbReference type="InterPro" id="IPR016167">
    <property type="entry name" value="FAD-bd_PCMH_sub1"/>
</dbReference>
<keyword evidence="1" id="KW-0274">FAD</keyword>
<dbReference type="GO" id="GO:0003885">
    <property type="term" value="F:D-arabinono-1,4-lactone oxidase activity"/>
    <property type="evidence" value="ECO:0007669"/>
    <property type="project" value="InterPro"/>
</dbReference>
<protein>
    <submittedName>
        <fullName evidence="4">FAD-linked oxidoreductase</fullName>
        <ecNumber evidence="4">1.1.3.8</ecNumber>
    </submittedName>
</protein>
<dbReference type="GO" id="GO:0050105">
    <property type="term" value="F:L-gulonolactone oxidase activity"/>
    <property type="evidence" value="ECO:0007669"/>
    <property type="project" value="UniProtKB-EC"/>
</dbReference>
<dbReference type="GO" id="GO:0071949">
    <property type="term" value="F:FAD binding"/>
    <property type="evidence" value="ECO:0007669"/>
    <property type="project" value="InterPro"/>
</dbReference>
<dbReference type="RefSeq" id="WP_012872889.1">
    <property type="nucleotide sequence ID" value="NC_013523.1"/>
</dbReference>
<dbReference type="PROSITE" id="PS51257">
    <property type="entry name" value="PROKAR_LIPOPROTEIN"/>
    <property type="match status" value="1"/>
</dbReference>
<dbReference type="InterPro" id="IPR010031">
    <property type="entry name" value="FAD_lactone_oxidase-like"/>
</dbReference>
<dbReference type="PANTHER" id="PTHR43762:SF1">
    <property type="entry name" value="D-ARABINONO-1,4-LACTONE OXIDASE"/>
    <property type="match status" value="1"/>
</dbReference>
<dbReference type="eggNOG" id="COG0277">
    <property type="taxonomic scope" value="Bacteria"/>
</dbReference>
<dbReference type="PIRSF" id="PIRSF000136">
    <property type="entry name" value="LGO_GLO"/>
    <property type="match status" value="1"/>
</dbReference>
<dbReference type="InterPro" id="IPR016171">
    <property type="entry name" value="Vanillyl_alc_oxidase_C-sub2"/>
</dbReference>
<evidence type="ECO:0000313" key="4">
    <source>
        <dbReference type="EMBL" id="ACZ39848.1"/>
    </source>
</evidence>
<reference evidence="5" key="1">
    <citation type="submission" date="2009-11" db="EMBL/GenBank/DDBJ databases">
        <title>The complete chromosome 1 of Sphaerobacter thermophilus DSM 20745.</title>
        <authorList>
            <person name="Lucas S."/>
            <person name="Copeland A."/>
            <person name="Lapidus A."/>
            <person name="Glavina del Rio T."/>
            <person name="Dalin E."/>
            <person name="Tice H."/>
            <person name="Bruce D."/>
            <person name="Goodwin L."/>
            <person name="Pitluck S."/>
            <person name="Kyrpides N."/>
            <person name="Mavromatis K."/>
            <person name="Ivanova N."/>
            <person name="Mikhailova N."/>
            <person name="LaButti K.M."/>
            <person name="Clum A."/>
            <person name="Sun H.I."/>
            <person name="Brettin T."/>
            <person name="Detter J.C."/>
            <person name="Han C."/>
            <person name="Larimer F."/>
            <person name="Land M."/>
            <person name="Hauser L."/>
            <person name="Markowitz V."/>
            <person name="Cheng J.F."/>
            <person name="Hugenholtz P."/>
            <person name="Woyke T."/>
            <person name="Wu D."/>
            <person name="Steenblock K."/>
            <person name="Schneider S."/>
            <person name="Pukall R."/>
            <person name="Goeker M."/>
            <person name="Klenk H.P."/>
            <person name="Eisen J.A."/>
        </authorList>
    </citation>
    <scope>NUCLEOTIDE SEQUENCE [LARGE SCALE GENOMIC DNA]</scope>
    <source>
        <strain evidence="5">ATCC 49802 / DSM 20745 / S 6022</strain>
    </source>
</reference>
<evidence type="ECO:0000313" key="5">
    <source>
        <dbReference type="Proteomes" id="UP000002027"/>
    </source>
</evidence>
<dbReference type="InterPro" id="IPR007173">
    <property type="entry name" value="ALO_C"/>
</dbReference>
<dbReference type="EMBL" id="CP001823">
    <property type="protein sequence ID" value="ACZ39848.1"/>
    <property type="molecule type" value="Genomic_DNA"/>
</dbReference>
<dbReference type="PROSITE" id="PS51387">
    <property type="entry name" value="FAD_PCMH"/>
    <property type="match status" value="1"/>
</dbReference>
<name>D1C7X7_SPHTD</name>
<organism evidence="4 5">
    <name type="scientific">Sphaerobacter thermophilus (strain ATCC 49802 / DSM 20745 / KCCM 41009 / NCIMB 13125 / S 6022)</name>
    <dbReference type="NCBI Taxonomy" id="479434"/>
    <lineage>
        <taxon>Bacteria</taxon>
        <taxon>Pseudomonadati</taxon>
        <taxon>Thermomicrobiota</taxon>
        <taxon>Thermomicrobia</taxon>
        <taxon>Sphaerobacterales</taxon>
        <taxon>Sphaerobacterineae</taxon>
        <taxon>Sphaerobacteraceae</taxon>
        <taxon>Sphaerobacter</taxon>
    </lineage>
</organism>
<dbReference type="OrthoDB" id="9800184at2"/>
<keyword evidence="2 4" id="KW-0560">Oxidoreductase</keyword>
<proteinExistence type="predicted"/>
<dbReference type="EC" id="1.1.3.8" evidence="4"/>
<dbReference type="KEGG" id="sti:Sthe_2433"/>
<dbReference type="STRING" id="479434.Sthe_2433"/>
<dbReference type="Gene3D" id="3.30.43.10">
    <property type="entry name" value="Uridine Diphospho-n-acetylenolpyruvylglucosamine Reductase, domain 2"/>
    <property type="match status" value="1"/>
</dbReference>
<dbReference type="Gene3D" id="3.30.465.10">
    <property type="match status" value="1"/>
</dbReference>
<dbReference type="AlphaFoldDB" id="D1C7X7"/>
<sequence length="406" mass="45507">MSRTVSWSNWSGGVSCTPQRVEVPESEAHVIDLVRAAEESDAVVRVAGSGHSFVPLCATDGVVLSLDNLQGVIDTDPDRQQAVVWAGTKLHQLGEPLWRAGLALENQGDIDRQSLAGAISTGTHGTGVRLGNLATQVAGVRLVLASGDILDCSATTEPDVFHVARLSLGALGVITQFTLRLVPAYRLRERTWAASVDECLEQLPTLMQATRHFEFFWCPNTDTCAMKALDPTDDEPTPPHEWPYAPPGHVDRYVGPERVDWSYRIFPSERSDRFNEIEFAVPASLGPDCFIEIRRLVQERYSDVTWPIEYRSVAADDIPLSPAYGRETVTISVHQGASLPYEDFFRDVEAIFRAFQGRPHWGKIHWLTARDLRDLYPEWDRFQAVRERLDPNGRFLSPYLRELLID</sequence>
<dbReference type="InParanoid" id="D1C7X7"/>
<keyword evidence="1" id="KW-0285">Flavoprotein</keyword>
<dbReference type="HOGENOM" id="CLU_003896_4_3_0"/>
<evidence type="ECO:0000256" key="1">
    <source>
        <dbReference type="ARBA" id="ARBA00022827"/>
    </source>
</evidence>
<dbReference type="Pfam" id="PF04030">
    <property type="entry name" value="ALO"/>
    <property type="match status" value="2"/>
</dbReference>
<dbReference type="PANTHER" id="PTHR43762">
    <property type="entry name" value="L-GULONOLACTONE OXIDASE"/>
    <property type="match status" value="1"/>
</dbReference>
<dbReference type="InterPro" id="IPR006094">
    <property type="entry name" value="Oxid_FAD_bind_N"/>
</dbReference>
<dbReference type="Pfam" id="PF01565">
    <property type="entry name" value="FAD_binding_4"/>
    <property type="match status" value="1"/>
</dbReference>
<gene>
    <name evidence="4" type="ordered locus">Sthe_2433</name>
</gene>
<feature type="domain" description="FAD-binding PCMH-type" evidence="3">
    <location>
        <begin position="14"/>
        <end position="184"/>
    </location>
</feature>
<dbReference type="Gene3D" id="1.10.45.10">
    <property type="entry name" value="Vanillyl-alcohol Oxidase, Chain A, domain 4"/>
    <property type="match status" value="1"/>
</dbReference>
<dbReference type="Gene3D" id="3.30.70.2520">
    <property type="match status" value="1"/>
</dbReference>
<dbReference type="GO" id="GO:0016020">
    <property type="term" value="C:membrane"/>
    <property type="evidence" value="ECO:0007669"/>
    <property type="project" value="InterPro"/>
</dbReference>